<sequence>MTYAFTIEPPEYYALDNEDELIAKCQEWGLISAKATKLKTFYYKGNGLNLPCTILGFVDHMTAVIELDNGKKHCIHPSYLKEMQASGYSTRGLSGAGAEASTEQDAAGQSTETAAVDESLASASTRSTDAQAPDLADPPVKDDSPVKLYDSEDDMDESDSFSGLKGDPDGLVEEYTGPQTGASTETSSGAKPKTKAAPKAKAVKIDLPDGKVKMSAVVKEFTTVPNHFSDNDDEVIIYEALTITEPEVIEVGEAWSSHSATMKKHELEVGDVLTFEAKIIKKKLTRNPVPYKINNPSKIQKED</sequence>
<dbReference type="Proteomes" id="UP000706031">
    <property type="component" value="Unassembled WGS sequence"/>
</dbReference>
<evidence type="ECO:0000313" key="3">
    <source>
        <dbReference type="Proteomes" id="UP000706031"/>
    </source>
</evidence>
<name>A0ABS7KNP5_9BACL</name>
<dbReference type="EMBL" id="JACLIC010000036">
    <property type="protein sequence ID" value="MBY0205709.1"/>
    <property type="molecule type" value="Genomic_DNA"/>
</dbReference>
<proteinExistence type="predicted"/>
<organism evidence="2 3">
    <name type="scientific">Paenibacillus cucumis</name>
    <name type="common">ex Kampfer et al. 2016</name>
    <dbReference type="NCBI Taxonomy" id="1776858"/>
    <lineage>
        <taxon>Bacteria</taxon>
        <taxon>Bacillati</taxon>
        <taxon>Bacillota</taxon>
        <taxon>Bacilli</taxon>
        <taxon>Bacillales</taxon>
        <taxon>Paenibacillaceae</taxon>
        <taxon>Paenibacillus</taxon>
    </lineage>
</organism>
<reference evidence="2 3" key="1">
    <citation type="submission" date="2020-08" db="EMBL/GenBank/DDBJ databases">
        <title>Fungal Genomes of the International Space Station.</title>
        <authorList>
            <person name="Seuylemezian A."/>
            <person name="Singh N.K."/>
            <person name="Wood J."/>
            <person name="Venkateswaran K."/>
        </authorList>
    </citation>
    <scope>NUCLEOTIDE SEQUENCE [LARGE SCALE GENOMIC DNA]</scope>
    <source>
        <strain evidence="2 3">S/N-304-OC-R4</strain>
    </source>
</reference>
<protein>
    <submittedName>
        <fullName evidence="2">Uncharacterized protein</fullName>
    </submittedName>
</protein>
<feature type="compositionally biased region" description="Polar residues" evidence="1">
    <location>
        <begin position="177"/>
        <end position="189"/>
    </location>
</feature>
<keyword evidence="3" id="KW-1185">Reference proteome</keyword>
<dbReference type="RefSeq" id="WP_221790155.1">
    <property type="nucleotide sequence ID" value="NZ_JACLIC010000036.1"/>
</dbReference>
<evidence type="ECO:0000256" key="1">
    <source>
        <dbReference type="SAM" id="MobiDB-lite"/>
    </source>
</evidence>
<accession>A0ABS7KNP5</accession>
<feature type="compositionally biased region" description="Polar residues" evidence="1">
    <location>
        <begin position="101"/>
        <end position="113"/>
    </location>
</feature>
<evidence type="ECO:0000313" key="2">
    <source>
        <dbReference type="EMBL" id="MBY0205709.1"/>
    </source>
</evidence>
<feature type="region of interest" description="Disordered" evidence="1">
    <location>
        <begin position="90"/>
        <end position="197"/>
    </location>
</feature>
<comment type="caution">
    <text evidence="2">The sequence shown here is derived from an EMBL/GenBank/DDBJ whole genome shotgun (WGS) entry which is preliminary data.</text>
</comment>
<feature type="compositionally biased region" description="Polar residues" evidence="1">
    <location>
        <begin position="121"/>
        <end position="130"/>
    </location>
</feature>
<gene>
    <name evidence="2" type="ORF">H7T88_21105</name>
</gene>